<protein>
    <submittedName>
        <fullName evidence="1">Uncharacterized protein</fullName>
    </submittedName>
</protein>
<evidence type="ECO:0000313" key="2">
    <source>
        <dbReference type="Proteomes" id="UP000596381"/>
    </source>
</evidence>
<dbReference type="EMBL" id="MW394391">
    <property type="protein sequence ID" value="QQV92161.1"/>
    <property type="molecule type" value="Genomic_DNA"/>
</dbReference>
<gene>
    <name evidence="1" type="ORF">vBKpMFBKp24_266</name>
</gene>
<organism evidence="1 2">
    <name type="scientific">Klebsiella phage vB_KpM_FBKp24</name>
    <dbReference type="NCBI Taxonomy" id="2801834"/>
    <lineage>
        <taxon>Viruses</taxon>
        <taxon>Duplodnaviria</taxon>
        <taxon>Heunggongvirae</taxon>
        <taxon>Uroviricota</taxon>
        <taxon>Caudoviricetes</taxon>
        <taxon>Chimalliviridae</taxon>
        <taxon>Maaswegvirus</taxon>
        <taxon>Maaswegvirus Kp24</taxon>
    </lineage>
</organism>
<proteinExistence type="predicted"/>
<name>A0A7U0GBH6_9CAUD</name>
<evidence type="ECO:0000313" key="1">
    <source>
        <dbReference type="EMBL" id="QQV92161.1"/>
    </source>
</evidence>
<dbReference type="Proteomes" id="UP000596381">
    <property type="component" value="Segment"/>
</dbReference>
<sequence length="182" mass="20905">MENESLLEKYRTALSLIEKDCLKVMYDEDNDQFLFVSVGRDGAWDILSDLYDPEEPNAELIDASIVERINQPGEILLDDTKLLGEYKRLFWLISMGVVDFCFAEDGEEEGVETDYSLYTDFDGKRIFLLFTNDSMSETPIGKRRYQKRGLKAVYAEGGLGAVVENECIFREMPIPELDIKQI</sequence>
<reference evidence="1 2" key="1">
    <citation type="submission" date="2020-12" db="EMBL/GenBank/DDBJ databases">
        <title>Genomic characterization of four novel bacteriophages infecting Klebsiella pneumoniae.</title>
        <authorList>
            <person name="Estrada Bonilla B."/>
            <person name="Costa A.R."/>
            <person name="van Rossum T."/>
            <person name="Hagedoorn S."/>
            <person name="Wallinga H."/>
            <person name="Xiao M."/>
            <person name="Song W."/>
            <person name="Haas P.-J."/>
            <person name="Nobrega F.L."/>
            <person name="Brouns S.J.J."/>
        </authorList>
    </citation>
    <scope>NUCLEOTIDE SEQUENCE [LARGE SCALE GENOMIC DNA]</scope>
</reference>
<accession>A0A7U0GBH6</accession>
<keyword evidence="2" id="KW-1185">Reference proteome</keyword>